<proteinExistence type="predicted"/>
<evidence type="ECO:0000313" key="4">
    <source>
        <dbReference type="Proteomes" id="UP000324022"/>
    </source>
</evidence>
<sequence>MRSIGLGALFFAVLAAAFAVAMDDQPPGASSPEPRLDHVFVPEHHFYPVQESDPAYRGEPGWELRPNTPTRSNRPIGFRPDSLGYTAYEAKLRGMTLSHPSSSAFPESQAPGPDLASRWQPGQGSTSRMLDGTSLPLQPGHAGSSYQASDFQRPLEQQQGGPYILGSDKFSMHTYPLDLPAFKHLYSDDGALFENFERHFDGKQLINRGTVFRPDPEILRAIQHQIWTQLAIEGVHPKPVSPDIPLHEGEYLWPPVEASQTFAGQLEISPYRLGKKLRKTISRRLDTHSVNKPRLFRMDLKMGSDTRHILMFPVRHAEFVGGSVTAPSPSPWLFYEGVTHGGIRHPHQEIFRLAVLGSTYLPQGTEAHLRGAKILQVAFLDAAHAHIH</sequence>
<dbReference type="OrthoDB" id="2556295at2759"/>
<keyword evidence="4" id="KW-1185">Reference proteome</keyword>
<feature type="chain" id="PRO_5023082527" description="Effector family protein Eff1" evidence="2">
    <location>
        <begin position="20"/>
        <end position="388"/>
    </location>
</feature>
<feature type="region of interest" description="Disordered" evidence="1">
    <location>
        <begin position="98"/>
        <end position="149"/>
    </location>
</feature>
<feature type="signal peptide" evidence="2">
    <location>
        <begin position="1"/>
        <end position="19"/>
    </location>
</feature>
<evidence type="ECO:0000256" key="2">
    <source>
        <dbReference type="SAM" id="SignalP"/>
    </source>
</evidence>
<protein>
    <recommendedName>
        <fullName evidence="5">Effector family protein Eff1</fullName>
    </recommendedName>
</protein>
<dbReference type="EMBL" id="OOIN01000016">
    <property type="protein sequence ID" value="SPO26929.1"/>
    <property type="molecule type" value="Genomic_DNA"/>
</dbReference>
<name>A0A5C3ECQ1_9BASI</name>
<dbReference type="Proteomes" id="UP000324022">
    <property type="component" value="Unassembled WGS sequence"/>
</dbReference>
<evidence type="ECO:0000313" key="3">
    <source>
        <dbReference type="EMBL" id="SPO26929.1"/>
    </source>
</evidence>
<evidence type="ECO:0008006" key="5">
    <source>
        <dbReference type="Google" id="ProtNLM"/>
    </source>
</evidence>
<evidence type="ECO:0000256" key="1">
    <source>
        <dbReference type="SAM" id="MobiDB-lite"/>
    </source>
</evidence>
<accession>A0A5C3ECQ1</accession>
<organism evidence="3 4">
    <name type="scientific">Ustilago trichophora</name>
    <dbReference type="NCBI Taxonomy" id="86804"/>
    <lineage>
        <taxon>Eukaryota</taxon>
        <taxon>Fungi</taxon>
        <taxon>Dikarya</taxon>
        <taxon>Basidiomycota</taxon>
        <taxon>Ustilaginomycotina</taxon>
        <taxon>Ustilaginomycetes</taxon>
        <taxon>Ustilaginales</taxon>
        <taxon>Ustilaginaceae</taxon>
        <taxon>Ustilago</taxon>
    </lineage>
</organism>
<reference evidence="3 4" key="1">
    <citation type="submission" date="2018-03" db="EMBL/GenBank/DDBJ databases">
        <authorList>
            <person name="Guldener U."/>
        </authorList>
    </citation>
    <scope>NUCLEOTIDE SEQUENCE [LARGE SCALE GENOMIC DNA]</scope>
    <source>
        <strain evidence="3 4">NBRC100155</strain>
    </source>
</reference>
<gene>
    <name evidence="3" type="ORF">UTRI_10400_B</name>
</gene>
<dbReference type="AlphaFoldDB" id="A0A5C3ECQ1"/>
<keyword evidence="2" id="KW-0732">Signal</keyword>